<evidence type="ECO:0000313" key="14">
    <source>
        <dbReference type="EMBL" id="KAK6504941.1"/>
    </source>
</evidence>
<evidence type="ECO:0000256" key="1">
    <source>
        <dbReference type="ARBA" id="ARBA00008314"/>
    </source>
</evidence>
<dbReference type="PANTHER" id="PTHR13140:SF857">
    <property type="entry name" value="MYOSIN-11"/>
    <property type="match status" value="1"/>
</dbReference>
<dbReference type="Gene3D" id="2.30.30.360">
    <property type="entry name" value="Myosin S1 fragment, N-terminal"/>
    <property type="match status" value="1"/>
</dbReference>
<keyword evidence="6 9" id="KW-0505">Motor protein</keyword>
<dbReference type="GO" id="GO:0000146">
    <property type="term" value="F:microfilament motor activity"/>
    <property type="evidence" value="ECO:0007669"/>
    <property type="project" value="TreeGrafter"/>
</dbReference>
<keyword evidence="3 9" id="KW-0067">ATP-binding</keyword>
<evidence type="ECO:0000256" key="8">
    <source>
        <dbReference type="ARBA" id="ARBA00064372"/>
    </source>
</evidence>
<feature type="region of interest" description="Disordered" evidence="11">
    <location>
        <begin position="81"/>
        <end position="133"/>
    </location>
</feature>
<dbReference type="InterPro" id="IPR027417">
    <property type="entry name" value="P-loop_NTPase"/>
</dbReference>
<dbReference type="FunFam" id="3.40.850.10:FF:000101">
    <property type="entry name" value="Slow myosin heavy chain 2"/>
    <property type="match status" value="1"/>
</dbReference>
<keyword evidence="5 9" id="KW-0518">Myosin</keyword>
<comment type="caution">
    <text evidence="14">The sequence shown here is derived from an EMBL/GenBank/DDBJ whole genome shotgun (WGS) entry which is preliminary data.</text>
</comment>
<dbReference type="PROSITE" id="PS51456">
    <property type="entry name" value="MYOSIN_MOTOR"/>
    <property type="match status" value="1"/>
</dbReference>
<evidence type="ECO:0000256" key="9">
    <source>
        <dbReference type="PROSITE-ProRule" id="PRU00782"/>
    </source>
</evidence>
<dbReference type="PROSITE" id="PS50096">
    <property type="entry name" value="IQ"/>
    <property type="match status" value="1"/>
</dbReference>
<feature type="region of interest" description="Disordered" evidence="11">
    <location>
        <begin position="957"/>
        <end position="980"/>
    </location>
</feature>
<feature type="coiled-coil region" evidence="10">
    <location>
        <begin position="1202"/>
        <end position="1282"/>
    </location>
</feature>
<keyword evidence="7 9" id="KW-0009">Actin-binding</keyword>
<evidence type="ECO:0000256" key="10">
    <source>
        <dbReference type="SAM" id="Coils"/>
    </source>
</evidence>
<sequence length="2444" mass="278021">MAGFNTPPRFGASQRPFTPRQNNNNNNQSSPLNSPQNNVTNTARNTTPFGGSSNSTPFGGGSSTPFGASSIFGRAHNRNMSGASSVVSHTPTPVNNPTTTATTSSATKSNTTFAPSFIKRNDPTSPKITSHSLEGTDFSGKRWVWVKDPEQAFVKGYVESEEDNVLLVICDDGSQRNVPADQVDKVNPAKFDKAADMAELTHLNEASVVHNLHMRYQSDLIYTYSGLFLVTVNPYCPLPIYTNEYIEMYRDRSRDETQPHIFAISDAAFRNLLDERENQSILVTGESGAGKTENTKKVIQYLASVAAGNNSSRQFGTLEQQILQANPVLEAFGNAQTVRNNNSSRFGKFIRIEFTGKGQIAGAYIDWYLLEKSRVVKQSGGERNYHVFYQLLRGATRELRDQLMLTGDVDDYGYTKSANKHIVGVNDKDEFDGLLRAFQVMGFSKDEQLAYFRNIAAVLHLGNLSVMGNADGARLPDKRQVDLICNVLGIPPDAFTKGLLNPRVKAGKEWVNQNRNADQVKQSVDALSKGIYERAFGSLVSRINQSLERRGEESGFIGVLDIAGFEIFESNSFEQLCINYTNEKLQQFFNHHMFVLEQEEYARERIEWKFIDFGHDLQPTIDLIELSNPIGIFSCLDEDCVMPKTTDKTFTEKLHSLWDKKSNKYRSSMLSQGFVLTHYAAEVEYDTQGWLEKNKDPLNDNVTRLLANSTHPSVAQLFADCAEDAEHSLTSRSRVKKGLFRTVAQRHKEQLSSLMAQLHATHPHFVRCIIPNHQKKPKRLVTQLVLDQLRCNGVLEGIRIARTGFPNRLPFNEFRQRYEVLTPGLPKGYLEGQQIARSMLEQLNLDDYQYRIGLSKVFFRAGVLAELEEQRDALVRSIITRFQSIARGYIQRKIAHKKLYRAEATRIIHQNLKVYLELSQNPWWKLLVKTKPLLGNTVTSREVKKKDEMIQHMQAQMTQQAEDRAKVEDEKRRTETELSRVQQTLEAERALALDKDEIFQRLQQREADLSEKLKGALEDQEQLEDQLDELIAAKKKVSDQLDIRRKELEQAVTLIGSLEEEKRSLVAKLEENEAKLRSATDQLDNVSSNESKLSKEIHLLKSHLSLKERKVQEFEQLLLKSDKDLEEKYNAATKSLETTRKQNQELRSEANNARQQLQDLSKTSADFEGLIRRKESELSLALADLKKQQIDRKTFEDERHLLVSKQEELQRKLRAAESAAENAQMLKAQCERDANEARKLLESKISEDAKLGQGRRLLDEQIKALKIQLEGVQGELDAERKSRADILAESETQLATMRRDYDSLSIAKVTIEKELYGQQDTLRKALEARSQAEREKRDIQLDLQRLRQRVENNESTRAQAEAANERQLSRQAEELRNSLRKEIDQKDKALAQAEADRDNLNLEIRRLTKDIEDSEASKRANEQAKKRLDQEMSTLKARLLSSEHDNRALQNKIQQKNLELAKSTSKAGEQYRDKIVQLTADRAKALEEEKKLHGQLSEAQLKIMSLEKQKEKLALDLEDLNHEVTREHKNTRATEKTVSGLQTQLSEANRNLDSEKQLTAQAHANNRKLQGSLDTANAELEDCHRYLLELQRVVEPDDDATPVKMPERSRKRSGTTTDMAQTFDEIKQKLRVAEERRNRAESQLAEMRRRHQDEIMDMENRHSVSRATLMEGMNENLPPFGSPTKTFGTPTKRQIFNPAGHGSPRTPTKRVGQQLDSTVFDSGKTDRTVDTITFQAKMDLATDLEEAQNKLQMAEIENRHLRSQLNIQEPPQSGNADGSNRILQRLERENNRLHQQLDQETEKLSALESAMRSGELTAMDLQNKSHQELFDLICAQEKSRKSLLEYYNATRSDLADAKKANEKSKGSKMSLEVELRDVRGELEDLMAQREQEQFERSGLLSENADLQIRLDAEAARNHDMSSSAALYKARAEEYYSKLEQAEIAVMQATRAAAFAKTQAREAEDTCATVVAERQQTEAMFEDMQRENQRYVEKIEDLQADLADILQVKKRLQHEIEDYRNRREIELEDKEGSIEQMRKKFQTEAAQYLKDVEAEREALVSARSETQRLREEVDELRVKWEDELLNSNTATKERARLEVKLADMTTSHEQAISAHNEVQARMVSLLSQNRTLRESVEAAHMERDQLQKDKKAIEQRLSDASRRLEELANGDSSSVRVAAGMDREILDLKTSLAQQEDVAAAAVDKMRRSEALASELQRDLAQQRDSNADLHKEKSLLERSVRDLQLKVMDMETKSYTTGSKDVKMLHSRIQELENQIEENERQRSKIERSTKNVDRTVRDLQLQIERKEKANTQLQEDMQRNKDKVERLLKTIEELQGSDSQNQLTARRAERELREEKEKSLRIERELEGLKSLNSRIGGAGGSGVHGGVSMTRSNTLQTVGEKPEITGGAVGGGGGGAVGSGAAGFAAKRRIFSKDGDGVKNFL</sequence>
<dbReference type="InterPro" id="IPR008989">
    <property type="entry name" value="Myosin_S1_N"/>
</dbReference>
<feature type="domain" description="Myosin N-terminal SH3-like" evidence="13">
    <location>
        <begin position="139"/>
        <end position="188"/>
    </location>
</feature>
<dbReference type="GO" id="GO:1902404">
    <property type="term" value="P:mitotic actomyosin contractile ring contraction"/>
    <property type="evidence" value="ECO:0007669"/>
    <property type="project" value="UniProtKB-ARBA"/>
</dbReference>
<dbReference type="InterPro" id="IPR036961">
    <property type="entry name" value="Kinesin_motor_dom_sf"/>
</dbReference>
<feature type="region of interest" description="Disordered" evidence="11">
    <location>
        <begin position="1350"/>
        <end position="1371"/>
    </location>
</feature>
<feature type="compositionally biased region" description="Basic and acidic residues" evidence="11">
    <location>
        <begin position="961"/>
        <end position="978"/>
    </location>
</feature>
<feature type="compositionally biased region" description="Low complexity" evidence="11">
    <location>
        <begin position="90"/>
        <end position="114"/>
    </location>
</feature>
<feature type="compositionally biased region" description="Low complexity" evidence="11">
    <location>
        <begin position="19"/>
        <end position="38"/>
    </location>
</feature>
<comment type="similarity">
    <text evidence="1 9">Belongs to the TRAFAC class myosin-kinesin ATPase superfamily. Myosin family.</text>
</comment>
<dbReference type="GO" id="GO:1903475">
    <property type="term" value="P:mitotic actomyosin contractile ring assembly"/>
    <property type="evidence" value="ECO:0007669"/>
    <property type="project" value="UniProtKB-ARBA"/>
</dbReference>
<feature type="coiled-coil region" evidence="10">
    <location>
        <begin position="1737"/>
        <end position="1810"/>
    </location>
</feature>
<dbReference type="SMART" id="SM00242">
    <property type="entry name" value="MYSc"/>
    <property type="match status" value="1"/>
</dbReference>
<dbReference type="Gene3D" id="4.10.270.10">
    <property type="entry name" value="Myosin, subunit A"/>
    <property type="match status" value="1"/>
</dbReference>
<evidence type="ECO:0008006" key="16">
    <source>
        <dbReference type="Google" id="ProtNLM"/>
    </source>
</evidence>
<dbReference type="InterPro" id="IPR001609">
    <property type="entry name" value="Myosin_head_motor_dom-like"/>
</dbReference>
<dbReference type="PROSITE" id="PS51844">
    <property type="entry name" value="SH3_LIKE"/>
    <property type="match status" value="1"/>
</dbReference>
<dbReference type="PANTHER" id="PTHR13140">
    <property type="entry name" value="MYOSIN"/>
    <property type="match status" value="1"/>
</dbReference>
<evidence type="ECO:0000313" key="15">
    <source>
        <dbReference type="Proteomes" id="UP001370758"/>
    </source>
</evidence>
<feature type="compositionally biased region" description="Basic and acidic residues" evidence="11">
    <location>
        <begin position="1137"/>
        <end position="1148"/>
    </location>
</feature>
<accession>A0AAV9WBP9</accession>
<feature type="compositionally biased region" description="Polar residues" evidence="11">
    <location>
        <begin position="123"/>
        <end position="133"/>
    </location>
</feature>
<proteinExistence type="inferred from homology"/>
<feature type="region of interest" description="Disordered" evidence="11">
    <location>
        <begin position="1134"/>
        <end position="1153"/>
    </location>
</feature>
<comment type="subunit">
    <text evidence="8">Binds to cdc4 and rlc1.</text>
</comment>
<reference evidence="14 15" key="1">
    <citation type="submission" date="2023-08" db="EMBL/GenBank/DDBJ databases">
        <authorList>
            <person name="Palmer J.M."/>
        </authorList>
    </citation>
    <scope>NUCLEOTIDE SEQUENCE [LARGE SCALE GENOMIC DNA]</scope>
    <source>
        <strain evidence="14 15">TWF481</strain>
    </source>
</reference>
<dbReference type="InterPro" id="IPR002928">
    <property type="entry name" value="Myosin_tail"/>
</dbReference>
<dbReference type="CDD" id="cd01377">
    <property type="entry name" value="MYSc_class_II"/>
    <property type="match status" value="1"/>
</dbReference>
<feature type="binding site" evidence="9">
    <location>
        <begin position="285"/>
        <end position="292"/>
    </location>
    <ligand>
        <name>ATP</name>
        <dbReference type="ChEBI" id="CHEBI:30616"/>
    </ligand>
</feature>
<feature type="region of interest" description="Disordered" evidence="11">
    <location>
        <begin position="1"/>
        <end position="62"/>
    </location>
</feature>
<dbReference type="FunFam" id="1.20.58.530:FF:000001">
    <property type="entry name" value="Myosin heavy chain"/>
    <property type="match status" value="1"/>
</dbReference>
<feature type="coiled-coil region" evidence="10">
    <location>
        <begin position="1623"/>
        <end position="1661"/>
    </location>
</feature>
<keyword evidence="2 9" id="KW-0547">Nucleotide-binding</keyword>
<feature type="coiled-coil region" evidence="10">
    <location>
        <begin position="1924"/>
        <end position="2078"/>
    </location>
</feature>
<dbReference type="GO" id="GO:0016020">
    <property type="term" value="C:membrane"/>
    <property type="evidence" value="ECO:0007669"/>
    <property type="project" value="TreeGrafter"/>
</dbReference>
<dbReference type="FunFam" id="1.10.10.820:FF:000001">
    <property type="entry name" value="Myosin heavy chain"/>
    <property type="match status" value="1"/>
</dbReference>
<dbReference type="InterPro" id="IPR004009">
    <property type="entry name" value="SH3_Myosin"/>
</dbReference>
<evidence type="ECO:0000256" key="6">
    <source>
        <dbReference type="ARBA" id="ARBA00023175"/>
    </source>
</evidence>
<name>A0AAV9WBP9_9PEZI</name>
<dbReference type="GO" id="GO:0016459">
    <property type="term" value="C:myosin complex"/>
    <property type="evidence" value="ECO:0007669"/>
    <property type="project" value="UniProtKB-KW"/>
</dbReference>
<feature type="region of interest" description="Actin-binding" evidence="9">
    <location>
        <begin position="751"/>
        <end position="773"/>
    </location>
</feature>
<keyword evidence="4 10" id="KW-0175">Coiled coil</keyword>
<evidence type="ECO:0000259" key="13">
    <source>
        <dbReference type="PROSITE" id="PS51844"/>
    </source>
</evidence>
<keyword evidence="15" id="KW-1185">Reference proteome</keyword>
<evidence type="ECO:0000256" key="11">
    <source>
        <dbReference type="SAM" id="MobiDB-lite"/>
    </source>
</evidence>
<gene>
    <name evidence="14" type="ORF">TWF481_006875</name>
</gene>
<dbReference type="GO" id="GO:0120104">
    <property type="term" value="C:mitotic actomyosin contractile ring, proximal layer"/>
    <property type="evidence" value="ECO:0007669"/>
    <property type="project" value="UniProtKB-ARBA"/>
</dbReference>
<evidence type="ECO:0000256" key="5">
    <source>
        <dbReference type="ARBA" id="ARBA00023123"/>
    </source>
</evidence>
<feature type="coiled-coil region" evidence="10">
    <location>
        <begin position="1868"/>
        <end position="1895"/>
    </location>
</feature>
<protein>
    <recommendedName>
        <fullName evidence="16">Myosin II heavy chain</fullName>
    </recommendedName>
</protein>
<dbReference type="Gene3D" id="3.40.850.10">
    <property type="entry name" value="Kinesin motor domain"/>
    <property type="match status" value="1"/>
</dbReference>
<evidence type="ECO:0000256" key="7">
    <source>
        <dbReference type="ARBA" id="ARBA00023203"/>
    </source>
</evidence>
<dbReference type="Gene3D" id="1.20.5.340">
    <property type="match status" value="1"/>
</dbReference>
<dbReference type="Pfam" id="PF00063">
    <property type="entry name" value="Myosin_head"/>
    <property type="match status" value="1"/>
</dbReference>
<dbReference type="Gene3D" id="1.10.10.820">
    <property type="match status" value="1"/>
</dbReference>
<dbReference type="PRINTS" id="PR00193">
    <property type="entry name" value="MYOSINHEAVY"/>
</dbReference>
<dbReference type="Proteomes" id="UP001370758">
    <property type="component" value="Unassembled WGS sequence"/>
</dbReference>
<dbReference type="SUPFAM" id="SSF52540">
    <property type="entry name" value="P-loop containing nucleoside triphosphate hydrolases"/>
    <property type="match status" value="1"/>
</dbReference>
<feature type="coiled-coil region" evidence="10">
    <location>
        <begin position="2128"/>
        <end position="2169"/>
    </location>
</feature>
<dbReference type="SUPFAM" id="SSF90257">
    <property type="entry name" value="Myosin rod fragments"/>
    <property type="match status" value="2"/>
</dbReference>
<dbReference type="InterPro" id="IPR055914">
    <property type="entry name" value="DUF7491"/>
</dbReference>
<dbReference type="Gene3D" id="3.30.70.1590">
    <property type="match status" value="1"/>
</dbReference>
<dbReference type="GO" id="GO:0007015">
    <property type="term" value="P:actin filament organization"/>
    <property type="evidence" value="ECO:0007669"/>
    <property type="project" value="TreeGrafter"/>
</dbReference>
<dbReference type="Pfam" id="PF24319">
    <property type="entry name" value="DUF7491"/>
    <property type="match status" value="1"/>
</dbReference>
<feature type="domain" description="Myosin motor" evidence="12">
    <location>
        <begin position="192"/>
        <end position="872"/>
    </location>
</feature>
<evidence type="ECO:0000256" key="2">
    <source>
        <dbReference type="ARBA" id="ARBA00022741"/>
    </source>
</evidence>
<feature type="coiled-coil region" evidence="10">
    <location>
        <begin position="2205"/>
        <end position="2373"/>
    </location>
</feature>
<evidence type="ECO:0000259" key="12">
    <source>
        <dbReference type="PROSITE" id="PS51456"/>
    </source>
</evidence>
<dbReference type="GO" id="GO:0051015">
    <property type="term" value="F:actin filament binding"/>
    <property type="evidence" value="ECO:0007669"/>
    <property type="project" value="InterPro"/>
</dbReference>
<evidence type="ECO:0000256" key="3">
    <source>
        <dbReference type="ARBA" id="ARBA00022840"/>
    </source>
</evidence>
<organism evidence="14 15">
    <name type="scientific">Arthrobotrys musiformis</name>
    <dbReference type="NCBI Taxonomy" id="47236"/>
    <lineage>
        <taxon>Eukaryota</taxon>
        <taxon>Fungi</taxon>
        <taxon>Dikarya</taxon>
        <taxon>Ascomycota</taxon>
        <taxon>Pezizomycotina</taxon>
        <taxon>Orbiliomycetes</taxon>
        <taxon>Orbiliales</taxon>
        <taxon>Orbiliaceae</taxon>
        <taxon>Arthrobotrys</taxon>
    </lineage>
</organism>
<evidence type="ECO:0000256" key="4">
    <source>
        <dbReference type="ARBA" id="ARBA00023054"/>
    </source>
</evidence>
<feature type="compositionally biased region" description="Polar residues" evidence="11">
    <location>
        <begin position="39"/>
        <end position="62"/>
    </location>
</feature>
<dbReference type="Gene3D" id="1.20.120.720">
    <property type="entry name" value="Myosin VI head, motor domain, U50 subdomain"/>
    <property type="match status" value="1"/>
</dbReference>
<dbReference type="EMBL" id="JAVHJL010000004">
    <property type="protein sequence ID" value="KAK6504941.1"/>
    <property type="molecule type" value="Genomic_DNA"/>
</dbReference>
<dbReference type="Pfam" id="PF01576">
    <property type="entry name" value="Myosin_tail_1"/>
    <property type="match status" value="1"/>
</dbReference>
<dbReference type="GO" id="GO:0005524">
    <property type="term" value="F:ATP binding"/>
    <property type="evidence" value="ECO:0007669"/>
    <property type="project" value="UniProtKB-UniRule"/>
</dbReference>
<dbReference type="Pfam" id="PF02736">
    <property type="entry name" value="Myosin_N"/>
    <property type="match status" value="1"/>
</dbReference>
<dbReference type="Gene3D" id="1.20.58.530">
    <property type="match status" value="1"/>
</dbReference>